<dbReference type="PANTHER" id="PTHR33908:SF3">
    <property type="entry name" value="UNDECAPRENYL PHOSPHATE-ALPHA-4-AMINO-4-DEOXY-L-ARABINOSE ARABINOSYL TRANSFERASE"/>
    <property type="match status" value="1"/>
</dbReference>
<keyword evidence="6 8" id="KW-1133">Transmembrane helix</keyword>
<dbReference type="Proteomes" id="UP001169066">
    <property type="component" value="Unassembled WGS sequence"/>
</dbReference>
<keyword evidence="7 8" id="KW-0472">Membrane</keyword>
<reference evidence="10" key="1">
    <citation type="submission" date="2023-01" db="EMBL/GenBank/DDBJ databases">
        <title>Sulfurovum sp. XTW-4 genome assembly.</title>
        <authorList>
            <person name="Wang J."/>
        </authorList>
    </citation>
    <scope>NUCLEOTIDE SEQUENCE</scope>
    <source>
        <strain evidence="10">XTW-4</strain>
    </source>
</reference>
<dbReference type="EMBL" id="JAQIBC010000001">
    <property type="protein sequence ID" value="MDM5262820.1"/>
    <property type="molecule type" value="Genomic_DNA"/>
</dbReference>
<feature type="transmembrane region" description="Helical" evidence="8">
    <location>
        <begin position="287"/>
        <end position="305"/>
    </location>
</feature>
<keyword evidence="2" id="KW-1003">Cell membrane</keyword>
<feature type="transmembrane region" description="Helical" evidence="8">
    <location>
        <begin position="83"/>
        <end position="103"/>
    </location>
</feature>
<evidence type="ECO:0000259" key="9">
    <source>
        <dbReference type="Pfam" id="PF13231"/>
    </source>
</evidence>
<comment type="subcellular location">
    <subcellularLocation>
        <location evidence="1">Cell membrane</location>
        <topology evidence="1">Multi-pass membrane protein</topology>
    </subcellularLocation>
</comment>
<feature type="transmembrane region" description="Helical" evidence="8">
    <location>
        <begin position="254"/>
        <end position="275"/>
    </location>
</feature>
<dbReference type="RefSeq" id="WP_289400990.1">
    <property type="nucleotide sequence ID" value="NZ_JAQIBC010000001.1"/>
</dbReference>
<evidence type="ECO:0000256" key="1">
    <source>
        <dbReference type="ARBA" id="ARBA00004651"/>
    </source>
</evidence>
<feature type="transmembrane region" description="Helical" evidence="8">
    <location>
        <begin position="201"/>
        <end position="222"/>
    </location>
</feature>
<sequence>MIKHLSIPFFILILVAAIGIYFRPIWIIDETRYLSVAWEMWDKSSFLVPLLNGEPYHHKPPFIFWLVHLNWSLFGVNETTVRFIPMLFGFGTLVLAYRLYLALWKEDLQGAQNTLLILAGTLIFTFYNSLFMFDIILTFWVFLGVLGIVQAIQKQTPLSFGLISLSFGFGILTKGPVILVHLLPLLILASYWNAQKIDKRVYLKFSLAFLGGVVIALCWAIPAGIAGGEAYQHAIFWGQTADRMVNSFAHQRAIWWYLALLPLLLFPWSFHKAFYTSFKQITMDHGLKMLLIWMFFALLIFSFISGKQVHYILPEIAAFSLFASRVLTTTDPDMKGYTKSLGYTYLFFAIVFAIAPFVAPKSITFPVDHTAFLQSAFLLFVLGFYLLKKHFNLQHNAIKAMALSIIVAVFAVHFSIHNFLAAQDISDFSRKISSLQQKGIPVAQDKKYHDQFHFLGRLHDPIIVLSGKQKISKFIKKHPDGMIITYRKKKHMHKIDQELITEKTSFKGKYAILIKAALYDNLDRAP</sequence>
<feature type="domain" description="Glycosyltransferase RgtA/B/C/D-like" evidence="9">
    <location>
        <begin position="58"/>
        <end position="222"/>
    </location>
</feature>
<evidence type="ECO:0000256" key="2">
    <source>
        <dbReference type="ARBA" id="ARBA00022475"/>
    </source>
</evidence>
<evidence type="ECO:0000313" key="11">
    <source>
        <dbReference type="Proteomes" id="UP001169066"/>
    </source>
</evidence>
<evidence type="ECO:0000256" key="4">
    <source>
        <dbReference type="ARBA" id="ARBA00022679"/>
    </source>
</evidence>
<evidence type="ECO:0000256" key="8">
    <source>
        <dbReference type="SAM" id="Phobius"/>
    </source>
</evidence>
<dbReference type="EC" id="2.4.-.-" evidence="10"/>
<keyword evidence="4 10" id="KW-0808">Transferase</keyword>
<gene>
    <name evidence="10" type="ORF">PF327_01280</name>
</gene>
<feature type="transmembrane region" description="Helical" evidence="8">
    <location>
        <begin position="400"/>
        <end position="420"/>
    </location>
</feature>
<feature type="transmembrane region" description="Helical" evidence="8">
    <location>
        <begin position="340"/>
        <end position="359"/>
    </location>
</feature>
<evidence type="ECO:0000256" key="3">
    <source>
        <dbReference type="ARBA" id="ARBA00022676"/>
    </source>
</evidence>
<keyword evidence="5 8" id="KW-0812">Transmembrane</keyword>
<feature type="transmembrane region" description="Helical" evidence="8">
    <location>
        <begin position="371"/>
        <end position="388"/>
    </location>
</feature>
<comment type="caution">
    <text evidence="10">The sequence shown here is derived from an EMBL/GenBank/DDBJ whole genome shotgun (WGS) entry which is preliminary data.</text>
</comment>
<evidence type="ECO:0000313" key="10">
    <source>
        <dbReference type="EMBL" id="MDM5262820.1"/>
    </source>
</evidence>
<evidence type="ECO:0000256" key="5">
    <source>
        <dbReference type="ARBA" id="ARBA00022692"/>
    </source>
</evidence>
<protein>
    <submittedName>
        <fullName evidence="10">Glycosyltransferase family 39 protein</fullName>
        <ecNumber evidence="10">2.4.-.-</ecNumber>
    </submittedName>
</protein>
<name>A0ABT7QPA4_9BACT</name>
<dbReference type="Pfam" id="PF13231">
    <property type="entry name" value="PMT_2"/>
    <property type="match status" value="1"/>
</dbReference>
<organism evidence="10 11">
    <name type="scientific">Sulfurovum xiamenensis</name>
    <dbReference type="NCBI Taxonomy" id="3019066"/>
    <lineage>
        <taxon>Bacteria</taxon>
        <taxon>Pseudomonadati</taxon>
        <taxon>Campylobacterota</taxon>
        <taxon>Epsilonproteobacteria</taxon>
        <taxon>Campylobacterales</taxon>
        <taxon>Sulfurovaceae</taxon>
        <taxon>Sulfurovum</taxon>
    </lineage>
</organism>
<proteinExistence type="predicted"/>
<keyword evidence="3 10" id="KW-0328">Glycosyltransferase</keyword>
<dbReference type="PANTHER" id="PTHR33908">
    <property type="entry name" value="MANNOSYLTRANSFERASE YKCB-RELATED"/>
    <property type="match status" value="1"/>
</dbReference>
<dbReference type="GO" id="GO:0016757">
    <property type="term" value="F:glycosyltransferase activity"/>
    <property type="evidence" value="ECO:0007669"/>
    <property type="project" value="UniProtKB-KW"/>
</dbReference>
<evidence type="ECO:0000256" key="6">
    <source>
        <dbReference type="ARBA" id="ARBA00022989"/>
    </source>
</evidence>
<feature type="transmembrane region" description="Helical" evidence="8">
    <location>
        <begin position="311"/>
        <end position="328"/>
    </location>
</feature>
<evidence type="ECO:0000256" key="7">
    <source>
        <dbReference type="ARBA" id="ARBA00023136"/>
    </source>
</evidence>
<dbReference type="InterPro" id="IPR050297">
    <property type="entry name" value="LipidA_mod_glycosyltrf_83"/>
</dbReference>
<dbReference type="InterPro" id="IPR038731">
    <property type="entry name" value="RgtA/B/C-like"/>
</dbReference>
<feature type="transmembrane region" description="Helical" evidence="8">
    <location>
        <begin position="115"/>
        <end position="142"/>
    </location>
</feature>
<feature type="transmembrane region" description="Helical" evidence="8">
    <location>
        <begin position="162"/>
        <end position="189"/>
    </location>
</feature>
<accession>A0ABT7QPA4</accession>
<keyword evidence="11" id="KW-1185">Reference proteome</keyword>
<feature type="transmembrane region" description="Helical" evidence="8">
    <location>
        <begin position="7"/>
        <end position="28"/>
    </location>
</feature>